<organism evidence="5 6">
    <name type="scientific">Pyrocoelia pectoralis</name>
    <dbReference type="NCBI Taxonomy" id="417401"/>
    <lineage>
        <taxon>Eukaryota</taxon>
        <taxon>Metazoa</taxon>
        <taxon>Ecdysozoa</taxon>
        <taxon>Arthropoda</taxon>
        <taxon>Hexapoda</taxon>
        <taxon>Insecta</taxon>
        <taxon>Pterygota</taxon>
        <taxon>Neoptera</taxon>
        <taxon>Endopterygota</taxon>
        <taxon>Coleoptera</taxon>
        <taxon>Polyphaga</taxon>
        <taxon>Elateriformia</taxon>
        <taxon>Elateroidea</taxon>
        <taxon>Lampyridae</taxon>
        <taxon>Lampyrinae</taxon>
        <taxon>Pyrocoelia</taxon>
    </lineage>
</organism>
<name>A0AAN7VGI0_9COLE</name>
<evidence type="ECO:0000256" key="2">
    <source>
        <dbReference type="ARBA" id="ARBA00023108"/>
    </source>
</evidence>
<dbReference type="GO" id="GO:0008289">
    <property type="term" value="F:lipid binding"/>
    <property type="evidence" value="ECO:0007669"/>
    <property type="project" value="InterPro"/>
</dbReference>
<dbReference type="PANTHER" id="PTHR11008:SF32">
    <property type="entry name" value="CIRCADIAN CLOCK-CONTROLLED PROTEIN DAYWAKE-RELATED"/>
    <property type="match status" value="1"/>
</dbReference>
<dbReference type="InterPro" id="IPR010562">
    <property type="entry name" value="Haemolymph_juvenile_hormone-bd"/>
</dbReference>
<evidence type="ECO:0000313" key="6">
    <source>
        <dbReference type="Proteomes" id="UP001329430"/>
    </source>
</evidence>
<keyword evidence="2" id="KW-0090">Biological rhythms</keyword>
<evidence type="ECO:0000256" key="1">
    <source>
        <dbReference type="ARBA" id="ARBA00022729"/>
    </source>
</evidence>
<keyword evidence="6" id="KW-1185">Reference proteome</keyword>
<comment type="similarity">
    <text evidence="3">Belongs to the TO family.</text>
</comment>
<dbReference type="SMART" id="SM00700">
    <property type="entry name" value="JHBP"/>
    <property type="match status" value="1"/>
</dbReference>
<evidence type="ECO:0000256" key="3">
    <source>
        <dbReference type="ARBA" id="ARBA00060902"/>
    </source>
</evidence>
<dbReference type="GO" id="GO:0005615">
    <property type="term" value="C:extracellular space"/>
    <property type="evidence" value="ECO:0007669"/>
    <property type="project" value="TreeGrafter"/>
</dbReference>
<dbReference type="GO" id="GO:0007623">
    <property type="term" value="P:circadian rhythm"/>
    <property type="evidence" value="ECO:0007669"/>
    <property type="project" value="UniProtKB-ARBA"/>
</dbReference>
<evidence type="ECO:0000313" key="5">
    <source>
        <dbReference type="EMBL" id="KAK5645849.1"/>
    </source>
</evidence>
<dbReference type="Proteomes" id="UP001329430">
    <property type="component" value="Chromosome 3"/>
</dbReference>
<dbReference type="Gene3D" id="3.15.10.30">
    <property type="entry name" value="Haemolymph juvenile hormone binding protein"/>
    <property type="match status" value="1"/>
</dbReference>
<dbReference type="EMBL" id="JAVRBK010000003">
    <property type="protein sequence ID" value="KAK5645849.1"/>
    <property type="molecule type" value="Genomic_DNA"/>
</dbReference>
<comment type="caution">
    <text evidence="5">The sequence shown here is derived from an EMBL/GenBank/DDBJ whole genome shotgun (WGS) entry which is preliminary data.</text>
</comment>
<dbReference type="PANTHER" id="PTHR11008">
    <property type="entry name" value="PROTEIN TAKEOUT-LIKE PROTEIN"/>
    <property type="match status" value="1"/>
</dbReference>
<accession>A0AAN7VGI0</accession>
<dbReference type="Pfam" id="PF06585">
    <property type="entry name" value="JHBP"/>
    <property type="match status" value="1"/>
</dbReference>
<feature type="signal peptide" evidence="4">
    <location>
        <begin position="1"/>
        <end position="20"/>
    </location>
</feature>
<evidence type="ECO:0000256" key="4">
    <source>
        <dbReference type="SAM" id="SignalP"/>
    </source>
</evidence>
<dbReference type="InterPro" id="IPR038606">
    <property type="entry name" value="To_sf"/>
</dbReference>
<dbReference type="SUPFAM" id="SSF55394">
    <property type="entry name" value="Bactericidal permeability-increasing protein, BPI"/>
    <property type="match status" value="1"/>
</dbReference>
<sequence>MFQGVIKFATWCTFLMYVSTAVVPSNFPKCHIADPKINECLMRNSDMVISYLEEGIPEMNIPSLREFKIPKSEVGYASGEANFKMTLTNTTLYGLHDLKLQNFNFNPKKLSFSGTALFKQITMITHFHVNGKLMPVTINTGGDLETVLEPSTGSLYVTGELVTTKGKEHFEPKNVTVDIKVPGCKVHISGAFDGNKELEQLANKIINDNNREILKELLPSVNKVAEGVLSQMTKAIASTIPVEELFEFST</sequence>
<dbReference type="InterPro" id="IPR017943">
    <property type="entry name" value="Bactericidal_perm-incr_a/b_dom"/>
</dbReference>
<proteinExistence type="inferred from homology"/>
<dbReference type="AlphaFoldDB" id="A0AAN7VGI0"/>
<keyword evidence="1 4" id="KW-0732">Signal</keyword>
<reference evidence="5 6" key="1">
    <citation type="journal article" date="2024" name="Insects">
        <title>An Improved Chromosome-Level Genome Assembly of the Firefly Pyrocoelia pectoralis.</title>
        <authorList>
            <person name="Fu X."/>
            <person name="Meyer-Rochow V.B."/>
            <person name="Ballantyne L."/>
            <person name="Zhu X."/>
        </authorList>
    </citation>
    <scope>NUCLEOTIDE SEQUENCE [LARGE SCALE GENOMIC DNA]</scope>
    <source>
        <strain evidence="5">XCY_ONT2</strain>
    </source>
</reference>
<protein>
    <submittedName>
        <fullName evidence="5">Uncharacterized protein</fullName>
    </submittedName>
</protein>
<gene>
    <name evidence="5" type="ORF">RI129_004313</name>
</gene>
<dbReference type="FunFam" id="3.15.10.30:FF:000001">
    <property type="entry name" value="Takeout-like protein 1"/>
    <property type="match status" value="1"/>
</dbReference>
<feature type="chain" id="PRO_5043006574" evidence="4">
    <location>
        <begin position="21"/>
        <end position="250"/>
    </location>
</feature>